<evidence type="ECO:0000313" key="2">
    <source>
        <dbReference type="Proteomes" id="UP001412067"/>
    </source>
</evidence>
<evidence type="ECO:0000313" key="1">
    <source>
        <dbReference type="EMBL" id="KAK8943959.1"/>
    </source>
</evidence>
<accession>A0ABR2LLQ7</accession>
<protein>
    <submittedName>
        <fullName evidence="1">Uncharacterized protein</fullName>
    </submittedName>
</protein>
<name>A0ABR2LLQ7_9ASPA</name>
<gene>
    <name evidence="1" type="ORF">KSP40_PGU012743</name>
</gene>
<comment type="caution">
    <text evidence="1">The sequence shown here is derived from an EMBL/GenBank/DDBJ whole genome shotgun (WGS) entry which is preliminary data.</text>
</comment>
<reference evidence="1 2" key="1">
    <citation type="journal article" date="2022" name="Nat. Plants">
        <title>Genomes of leafy and leafless Platanthera orchids illuminate the evolution of mycoheterotrophy.</title>
        <authorList>
            <person name="Li M.H."/>
            <person name="Liu K.W."/>
            <person name="Li Z."/>
            <person name="Lu H.C."/>
            <person name="Ye Q.L."/>
            <person name="Zhang D."/>
            <person name="Wang J.Y."/>
            <person name="Li Y.F."/>
            <person name="Zhong Z.M."/>
            <person name="Liu X."/>
            <person name="Yu X."/>
            <person name="Liu D.K."/>
            <person name="Tu X.D."/>
            <person name="Liu B."/>
            <person name="Hao Y."/>
            <person name="Liao X.Y."/>
            <person name="Jiang Y.T."/>
            <person name="Sun W.H."/>
            <person name="Chen J."/>
            <person name="Chen Y.Q."/>
            <person name="Ai Y."/>
            <person name="Zhai J.W."/>
            <person name="Wu S.S."/>
            <person name="Zhou Z."/>
            <person name="Hsiao Y.Y."/>
            <person name="Wu W.L."/>
            <person name="Chen Y.Y."/>
            <person name="Lin Y.F."/>
            <person name="Hsu J.L."/>
            <person name="Li C.Y."/>
            <person name="Wang Z.W."/>
            <person name="Zhao X."/>
            <person name="Zhong W.Y."/>
            <person name="Ma X.K."/>
            <person name="Ma L."/>
            <person name="Huang J."/>
            <person name="Chen G.Z."/>
            <person name="Huang M.Z."/>
            <person name="Huang L."/>
            <person name="Peng D.H."/>
            <person name="Luo Y.B."/>
            <person name="Zou S.Q."/>
            <person name="Chen S.P."/>
            <person name="Lan S."/>
            <person name="Tsai W.C."/>
            <person name="Van de Peer Y."/>
            <person name="Liu Z.J."/>
        </authorList>
    </citation>
    <scope>NUCLEOTIDE SEQUENCE [LARGE SCALE GENOMIC DNA]</scope>
    <source>
        <strain evidence="1">Lor288</strain>
    </source>
</reference>
<dbReference type="EMBL" id="JBBWWR010000018">
    <property type="protein sequence ID" value="KAK8943959.1"/>
    <property type="molecule type" value="Genomic_DNA"/>
</dbReference>
<proteinExistence type="predicted"/>
<dbReference type="Proteomes" id="UP001412067">
    <property type="component" value="Unassembled WGS sequence"/>
</dbReference>
<sequence>MESKPTPLANAQPSRQIILFFPTNITAAFLPATVKSCLHNLAGSSSLINDWGTVASGYLHGRLADQGGKPDFDINVQFAIFVYLLFYVAADSREAGTHSSSGGGG</sequence>
<organism evidence="1 2">
    <name type="scientific">Platanthera guangdongensis</name>
    <dbReference type="NCBI Taxonomy" id="2320717"/>
    <lineage>
        <taxon>Eukaryota</taxon>
        <taxon>Viridiplantae</taxon>
        <taxon>Streptophyta</taxon>
        <taxon>Embryophyta</taxon>
        <taxon>Tracheophyta</taxon>
        <taxon>Spermatophyta</taxon>
        <taxon>Magnoliopsida</taxon>
        <taxon>Liliopsida</taxon>
        <taxon>Asparagales</taxon>
        <taxon>Orchidaceae</taxon>
        <taxon>Orchidoideae</taxon>
        <taxon>Orchideae</taxon>
        <taxon>Orchidinae</taxon>
        <taxon>Platanthera</taxon>
    </lineage>
</organism>
<keyword evidence="2" id="KW-1185">Reference proteome</keyword>